<dbReference type="InterPro" id="IPR006027">
    <property type="entry name" value="NusB_RsmB_TIM44"/>
</dbReference>
<dbReference type="SUPFAM" id="SSF53335">
    <property type="entry name" value="S-adenosyl-L-methionine-dependent methyltransferases"/>
    <property type="match status" value="1"/>
</dbReference>
<dbReference type="InterPro" id="IPR023267">
    <property type="entry name" value="RCMT"/>
</dbReference>
<dbReference type="InterPro" id="IPR035926">
    <property type="entry name" value="NusB-like_sf"/>
</dbReference>
<dbReference type="SUPFAM" id="SSF48013">
    <property type="entry name" value="NusB-like"/>
    <property type="match status" value="1"/>
</dbReference>
<proteinExistence type="inferred from homology"/>
<feature type="binding site" evidence="6">
    <location>
        <position position="279"/>
    </location>
    <ligand>
        <name>S-adenosyl-L-methionine</name>
        <dbReference type="ChEBI" id="CHEBI:59789"/>
    </ligand>
</feature>
<dbReference type="PANTHER" id="PTHR22807:SF61">
    <property type="entry name" value="NOL1_NOP2_SUN FAMILY PROTEIN _ ANTITERMINATION NUSB DOMAIN-CONTAINING PROTEIN"/>
    <property type="match status" value="1"/>
</dbReference>
<dbReference type="GO" id="GO:0001510">
    <property type="term" value="P:RNA methylation"/>
    <property type="evidence" value="ECO:0007669"/>
    <property type="project" value="InterPro"/>
</dbReference>
<dbReference type="PROSITE" id="PS51686">
    <property type="entry name" value="SAM_MT_RSMB_NOP"/>
    <property type="match status" value="1"/>
</dbReference>
<sequence length="441" mass="47762">MSDASAFPTVPGPASARRVAANLVDMVLGKGRALDDALADPRSGFRDLSDRDRAFVRRLATTTLRRRGQIDGCLRKFLTLWPKGLPREAMRLGAAELLFLDAPAHAAVGEAVNLMHPEQKKPRGLINAVLRKVAIEGQAIVAEQDVARANTPDWLWQSWVNFYGEDVARDIAMAHLQEAPLDISLKDGDPADWAETLQAEVLPTGGLRRMGGGAVESLPGFTAPEDGSGSAWWVQDVAATLPAKLLGDIAGKRVADLCAAPGGKTAQLAALGASVMAVDRSDPRLKRLKENLKRLGFKADVRTAEIEQWQPEESFDAVLLDAPCTATGTIRRHPDLPYLKDETDVAKLAELQRRLMVAAWAMLKPGGRMVYCVCSLQPEEAEYQIRHLLALPGAEIIPADAGRLHLPSEAVTHEGALRTLPSMWSGRGGMDGFFAICLQKN</sequence>
<dbReference type="InterPro" id="IPR029063">
    <property type="entry name" value="SAM-dependent_MTases_sf"/>
</dbReference>
<dbReference type="PANTHER" id="PTHR22807">
    <property type="entry name" value="NOP2 YEAST -RELATED NOL1/NOP2/FMU SUN DOMAIN-CONTAINING"/>
    <property type="match status" value="1"/>
</dbReference>
<dbReference type="AlphaFoldDB" id="A0A516GYR8"/>
<evidence type="ECO:0000256" key="3">
    <source>
        <dbReference type="ARBA" id="ARBA00022679"/>
    </source>
</evidence>
<dbReference type="PRINTS" id="PR02008">
    <property type="entry name" value="RCMTFAMILY"/>
</dbReference>
<dbReference type="Proteomes" id="UP000317496">
    <property type="component" value="Chromosome"/>
</dbReference>
<comment type="caution">
    <text evidence="6">Lacks conserved residue(s) required for the propagation of feature annotation.</text>
</comment>
<evidence type="ECO:0000256" key="4">
    <source>
        <dbReference type="ARBA" id="ARBA00022691"/>
    </source>
</evidence>
<feature type="domain" description="SAM-dependent MTase RsmB/NOP-type" evidence="7">
    <location>
        <begin position="143"/>
        <end position="441"/>
    </location>
</feature>
<keyword evidence="3 6" id="KW-0808">Transferase</keyword>
<organism evidence="8 9">
    <name type="scientific">Ferrovibrio terrae</name>
    <dbReference type="NCBI Taxonomy" id="2594003"/>
    <lineage>
        <taxon>Bacteria</taxon>
        <taxon>Pseudomonadati</taxon>
        <taxon>Pseudomonadota</taxon>
        <taxon>Alphaproteobacteria</taxon>
        <taxon>Rhodospirillales</taxon>
        <taxon>Rhodospirillaceae</taxon>
        <taxon>Ferrovibrio</taxon>
    </lineage>
</organism>
<dbReference type="Gene3D" id="1.10.940.10">
    <property type="entry name" value="NusB-like"/>
    <property type="match status" value="1"/>
</dbReference>
<keyword evidence="9" id="KW-1185">Reference proteome</keyword>
<evidence type="ECO:0000256" key="1">
    <source>
        <dbReference type="ARBA" id="ARBA00007494"/>
    </source>
</evidence>
<comment type="similarity">
    <text evidence="1 6">Belongs to the class I-like SAM-binding methyltransferase superfamily. RsmB/NOP family.</text>
</comment>
<evidence type="ECO:0000313" key="9">
    <source>
        <dbReference type="Proteomes" id="UP000317496"/>
    </source>
</evidence>
<dbReference type="CDD" id="cd02440">
    <property type="entry name" value="AdoMet_MTases"/>
    <property type="match status" value="1"/>
</dbReference>
<feature type="binding site" evidence="6">
    <location>
        <begin position="258"/>
        <end position="264"/>
    </location>
    <ligand>
        <name>S-adenosyl-L-methionine</name>
        <dbReference type="ChEBI" id="CHEBI:59789"/>
    </ligand>
</feature>
<dbReference type="PROSITE" id="PS01153">
    <property type="entry name" value="NOL1_NOP2_SUN"/>
    <property type="match status" value="1"/>
</dbReference>
<evidence type="ECO:0000256" key="2">
    <source>
        <dbReference type="ARBA" id="ARBA00022603"/>
    </source>
</evidence>
<dbReference type="KEGG" id="fer:FNB15_04965"/>
<evidence type="ECO:0000256" key="5">
    <source>
        <dbReference type="ARBA" id="ARBA00022884"/>
    </source>
</evidence>
<dbReference type="InterPro" id="IPR049560">
    <property type="entry name" value="MeTrfase_RsmB-F_NOP2_cat"/>
</dbReference>
<evidence type="ECO:0000259" key="7">
    <source>
        <dbReference type="PROSITE" id="PS51686"/>
    </source>
</evidence>
<dbReference type="InterPro" id="IPR018314">
    <property type="entry name" value="RsmB/NOL1/NOP2-like_CS"/>
</dbReference>
<dbReference type="Pfam" id="PF01189">
    <property type="entry name" value="Methyltr_RsmB-F"/>
    <property type="match status" value="1"/>
</dbReference>
<dbReference type="GO" id="GO:0003723">
    <property type="term" value="F:RNA binding"/>
    <property type="evidence" value="ECO:0007669"/>
    <property type="project" value="UniProtKB-UniRule"/>
</dbReference>
<dbReference type="Pfam" id="PF01029">
    <property type="entry name" value="NusB"/>
    <property type="match status" value="1"/>
</dbReference>
<dbReference type="RefSeq" id="WP_144067650.1">
    <property type="nucleotide sequence ID" value="NZ_CP041636.1"/>
</dbReference>
<dbReference type="Gene3D" id="3.40.50.150">
    <property type="entry name" value="Vaccinia Virus protein VP39"/>
    <property type="match status" value="1"/>
</dbReference>
<dbReference type="EMBL" id="CP041636">
    <property type="protein sequence ID" value="QDO96669.1"/>
    <property type="molecule type" value="Genomic_DNA"/>
</dbReference>
<keyword evidence="5 6" id="KW-0694">RNA-binding</keyword>
<keyword evidence="2 6" id="KW-0489">Methyltransferase</keyword>
<protein>
    <submittedName>
        <fullName evidence="8">Methyltransferase domain-containing protein</fullName>
    </submittedName>
</protein>
<feature type="active site" description="Nucleophile" evidence="6">
    <location>
        <position position="374"/>
    </location>
</feature>
<reference evidence="8 9" key="1">
    <citation type="submission" date="2019-07" db="EMBL/GenBank/DDBJ databases">
        <title>Genome sequencing for Ferrovibrio sp. K5.</title>
        <authorList>
            <person name="Park S.-J."/>
        </authorList>
    </citation>
    <scope>NUCLEOTIDE SEQUENCE [LARGE SCALE GENOMIC DNA]</scope>
    <source>
        <strain evidence="8 9">K5</strain>
    </source>
</reference>
<evidence type="ECO:0000313" key="8">
    <source>
        <dbReference type="EMBL" id="QDO96669.1"/>
    </source>
</evidence>
<keyword evidence="4 6" id="KW-0949">S-adenosyl-L-methionine</keyword>
<name>A0A516GYR8_9PROT</name>
<gene>
    <name evidence="8" type="ORF">FNB15_04965</name>
</gene>
<accession>A0A516GYR8</accession>
<dbReference type="InterPro" id="IPR001678">
    <property type="entry name" value="MeTrfase_RsmB-F_NOP2_dom"/>
</dbReference>
<dbReference type="GO" id="GO:0006355">
    <property type="term" value="P:regulation of DNA-templated transcription"/>
    <property type="evidence" value="ECO:0007669"/>
    <property type="project" value="InterPro"/>
</dbReference>
<dbReference type="GO" id="GO:0008173">
    <property type="term" value="F:RNA methyltransferase activity"/>
    <property type="evidence" value="ECO:0007669"/>
    <property type="project" value="InterPro"/>
</dbReference>
<evidence type="ECO:0000256" key="6">
    <source>
        <dbReference type="PROSITE-ProRule" id="PRU01023"/>
    </source>
</evidence>
<feature type="binding site" evidence="6">
    <location>
        <position position="321"/>
    </location>
    <ligand>
        <name>S-adenosyl-L-methionine</name>
        <dbReference type="ChEBI" id="CHEBI:59789"/>
    </ligand>
</feature>
<dbReference type="OrthoDB" id="9810297at2"/>